<sequence>MSSRRQATYHVVKKTNYLSCRQEDEPPIMSSRRQATYHVVKKTNHLSCRQEDEPPIMSSRRRANYHVMKTSQLSCRKKQEPTLTVQNKEIPLESDFRCEQSCSSIPVAVTTVGPSNIRISGAGMRTIQCLQTTLCLYIYQGTSQKKYYSSK</sequence>
<gene>
    <name evidence="1" type="ORF">LSH36_530g02010</name>
</gene>
<evidence type="ECO:0000313" key="1">
    <source>
        <dbReference type="EMBL" id="KAK2147895.1"/>
    </source>
</evidence>
<dbReference type="Proteomes" id="UP001208570">
    <property type="component" value="Unassembled WGS sequence"/>
</dbReference>
<organism evidence="1 2">
    <name type="scientific">Paralvinella palmiformis</name>
    <dbReference type="NCBI Taxonomy" id="53620"/>
    <lineage>
        <taxon>Eukaryota</taxon>
        <taxon>Metazoa</taxon>
        <taxon>Spiralia</taxon>
        <taxon>Lophotrochozoa</taxon>
        <taxon>Annelida</taxon>
        <taxon>Polychaeta</taxon>
        <taxon>Sedentaria</taxon>
        <taxon>Canalipalpata</taxon>
        <taxon>Terebellida</taxon>
        <taxon>Terebelliformia</taxon>
        <taxon>Alvinellidae</taxon>
        <taxon>Paralvinella</taxon>
    </lineage>
</organism>
<reference evidence="1" key="1">
    <citation type="journal article" date="2023" name="Mol. Biol. Evol.">
        <title>Third-Generation Sequencing Reveals the Adaptive Role of the Epigenome in Three Deep-Sea Polychaetes.</title>
        <authorList>
            <person name="Perez M."/>
            <person name="Aroh O."/>
            <person name="Sun Y."/>
            <person name="Lan Y."/>
            <person name="Juniper S.K."/>
            <person name="Young C.R."/>
            <person name="Angers B."/>
            <person name="Qian P.Y."/>
        </authorList>
    </citation>
    <scope>NUCLEOTIDE SEQUENCE</scope>
    <source>
        <strain evidence="1">P08H-3</strain>
    </source>
</reference>
<name>A0AAD9MWC9_9ANNE</name>
<evidence type="ECO:0000313" key="2">
    <source>
        <dbReference type="Proteomes" id="UP001208570"/>
    </source>
</evidence>
<dbReference type="AlphaFoldDB" id="A0AAD9MWC9"/>
<proteinExistence type="predicted"/>
<dbReference type="EMBL" id="JAODUP010000530">
    <property type="protein sequence ID" value="KAK2147895.1"/>
    <property type="molecule type" value="Genomic_DNA"/>
</dbReference>
<protein>
    <submittedName>
        <fullName evidence="1">Uncharacterized protein</fullName>
    </submittedName>
</protein>
<accession>A0AAD9MWC9</accession>
<keyword evidence="2" id="KW-1185">Reference proteome</keyword>
<comment type="caution">
    <text evidence="1">The sequence shown here is derived from an EMBL/GenBank/DDBJ whole genome shotgun (WGS) entry which is preliminary data.</text>
</comment>